<dbReference type="AlphaFoldDB" id="A0A0F9CAR8"/>
<sequence>RESVDVMYVALGTLLAHIPESFIHIAEVIEKNEQKNFNTHRLEKGGKVVRR</sequence>
<evidence type="ECO:0000313" key="1">
    <source>
        <dbReference type="EMBL" id="KKK99409.1"/>
    </source>
</evidence>
<protein>
    <submittedName>
        <fullName evidence="1">Uncharacterized protein</fullName>
    </submittedName>
</protein>
<organism evidence="1">
    <name type="scientific">marine sediment metagenome</name>
    <dbReference type="NCBI Taxonomy" id="412755"/>
    <lineage>
        <taxon>unclassified sequences</taxon>
        <taxon>metagenomes</taxon>
        <taxon>ecological metagenomes</taxon>
    </lineage>
</organism>
<accession>A0A0F9CAR8</accession>
<reference evidence="1" key="1">
    <citation type="journal article" date="2015" name="Nature">
        <title>Complex archaea that bridge the gap between prokaryotes and eukaryotes.</title>
        <authorList>
            <person name="Spang A."/>
            <person name="Saw J.H."/>
            <person name="Jorgensen S.L."/>
            <person name="Zaremba-Niedzwiedzka K."/>
            <person name="Martijn J."/>
            <person name="Lind A.E."/>
            <person name="van Eijk R."/>
            <person name="Schleper C."/>
            <person name="Guy L."/>
            <person name="Ettema T.J."/>
        </authorList>
    </citation>
    <scope>NUCLEOTIDE SEQUENCE</scope>
</reference>
<gene>
    <name evidence="1" type="ORF">LCGC14_2633070</name>
</gene>
<feature type="non-terminal residue" evidence="1">
    <location>
        <position position="1"/>
    </location>
</feature>
<dbReference type="EMBL" id="LAZR01045215">
    <property type="protein sequence ID" value="KKK99409.1"/>
    <property type="molecule type" value="Genomic_DNA"/>
</dbReference>
<proteinExistence type="predicted"/>
<name>A0A0F9CAR8_9ZZZZ</name>
<comment type="caution">
    <text evidence="1">The sequence shown here is derived from an EMBL/GenBank/DDBJ whole genome shotgun (WGS) entry which is preliminary data.</text>
</comment>